<dbReference type="PANTHER" id="PTHR46569">
    <property type="entry name" value="E3 UBIQUITIN-PROTEIN LIGASE TRAIP"/>
    <property type="match status" value="1"/>
</dbReference>
<dbReference type="SUPFAM" id="SSF57850">
    <property type="entry name" value="RING/U-box"/>
    <property type="match status" value="1"/>
</dbReference>
<dbReference type="PANTHER" id="PTHR46569:SF1">
    <property type="entry name" value="E3 UBIQUITIN-PROTEIN LIGASE RFWD3-RELATED"/>
    <property type="match status" value="1"/>
</dbReference>
<dbReference type="InterPro" id="IPR013083">
    <property type="entry name" value="Znf_RING/FYVE/PHD"/>
</dbReference>
<dbReference type="Gene3D" id="3.30.40.10">
    <property type="entry name" value="Zinc/RING finger domain, C3HC4 (zinc finger)"/>
    <property type="match status" value="1"/>
</dbReference>
<dbReference type="Proteomes" id="UP001642540">
    <property type="component" value="Unassembled WGS sequence"/>
</dbReference>
<dbReference type="SMART" id="SM00184">
    <property type="entry name" value="RING"/>
    <property type="match status" value="1"/>
</dbReference>
<evidence type="ECO:0000313" key="9">
    <source>
        <dbReference type="Proteomes" id="UP001642540"/>
    </source>
</evidence>
<evidence type="ECO:0000256" key="3">
    <source>
        <dbReference type="ARBA" id="ARBA00022833"/>
    </source>
</evidence>
<feature type="region of interest" description="Disordered" evidence="6">
    <location>
        <begin position="366"/>
        <end position="430"/>
    </location>
</feature>
<dbReference type="Pfam" id="PF17180">
    <property type="entry name" value="Zn_ribbon_3CxxC_2"/>
    <property type="match status" value="1"/>
</dbReference>
<accession>A0ABP1PUS6</accession>
<dbReference type="InterPro" id="IPR027370">
    <property type="entry name" value="Znf-RING_euk"/>
</dbReference>
<organism evidence="8 9">
    <name type="scientific">Orchesella dallaii</name>
    <dbReference type="NCBI Taxonomy" id="48710"/>
    <lineage>
        <taxon>Eukaryota</taxon>
        <taxon>Metazoa</taxon>
        <taxon>Ecdysozoa</taxon>
        <taxon>Arthropoda</taxon>
        <taxon>Hexapoda</taxon>
        <taxon>Collembola</taxon>
        <taxon>Entomobryomorpha</taxon>
        <taxon>Entomobryoidea</taxon>
        <taxon>Orchesellidae</taxon>
        <taxon>Orchesellinae</taxon>
        <taxon>Orchesella</taxon>
    </lineage>
</organism>
<feature type="compositionally biased region" description="Basic and acidic residues" evidence="6">
    <location>
        <begin position="366"/>
        <end position="383"/>
    </location>
</feature>
<evidence type="ECO:0000256" key="5">
    <source>
        <dbReference type="SAM" id="Coils"/>
    </source>
</evidence>
<dbReference type="InterPro" id="IPR033446">
    <property type="entry name" value="ZCCHC24_Znf-3CxxC"/>
</dbReference>
<proteinExistence type="predicted"/>
<keyword evidence="1" id="KW-0479">Metal-binding</keyword>
<gene>
    <name evidence="8" type="ORF">ODALV1_LOCUS2700</name>
</gene>
<evidence type="ECO:0000313" key="8">
    <source>
        <dbReference type="EMBL" id="CAL8073760.1"/>
    </source>
</evidence>
<dbReference type="InterPro" id="IPR001841">
    <property type="entry name" value="Znf_RING"/>
</dbReference>
<name>A0ABP1PUS6_9HEXA</name>
<dbReference type="InterPro" id="IPR052639">
    <property type="entry name" value="TRAIP_ubiq-protein_ligase"/>
</dbReference>
<dbReference type="SMART" id="SM01328">
    <property type="entry name" value="zf-3CxxC"/>
    <property type="match status" value="1"/>
</dbReference>
<keyword evidence="2 4" id="KW-0863">Zinc-finger</keyword>
<keyword evidence="9" id="KW-1185">Reference proteome</keyword>
<keyword evidence="5" id="KW-0175">Coiled coil</keyword>
<dbReference type="PROSITE" id="PS50089">
    <property type="entry name" value="ZF_RING_2"/>
    <property type="match status" value="1"/>
</dbReference>
<evidence type="ECO:0000256" key="4">
    <source>
        <dbReference type="PROSITE-ProRule" id="PRU00175"/>
    </source>
</evidence>
<dbReference type="EMBL" id="CAXLJM020000007">
    <property type="protein sequence ID" value="CAL8073760.1"/>
    <property type="molecule type" value="Genomic_DNA"/>
</dbReference>
<dbReference type="InterPro" id="IPR027377">
    <property type="entry name" value="ZAR1/RTP1-5-like_Znf-3CxxC"/>
</dbReference>
<evidence type="ECO:0000256" key="2">
    <source>
        <dbReference type="ARBA" id="ARBA00022771"/>
    </source>
</evidence>
<evidence type="ECO:0000256" key="1">
    <source>
        <dbReference type="ARBA" id="ARBA00022723"/>
    </source>
</evidence>
<feature type="domain" description="RING-type" evidence="7">
    <location>
        <begin position="5"/>
        <end position="68"/>
    </location>
</feature>
<protein>
    <recommendedName>
        <fullName evidence="7">RING-type domain-containing protein</fullName>
    </recommendedName>
</protein>
<sequence>MGFSCYLCREPFVEKGYDMLKGGGDGHNERPVSATKCGHLFHTDCLKNAFLAQGSTTAWATKLCPVCKQTLQLTDIQRVHASPFDSPAVEAQRNAADDMRKFNQKLKQENEGLLKRLEILYIQIRDIQSDATNLRREKQDLSHVLDQVRRINSMNVSEMESLRRENEKLKNIIVTLTEKLTSSHFGQENGNTGAGHYVRNDFADQQQQFSGRGFDYLPVTMNNINLCNGAPMKIGNPPGFSFPRAISSDNGADCQSSQESHARLSISPDDEANCVGVIGSGGPPRMCRYNNYYGLEEPVANQLDLDNNLEEMSKHLLRLTASATSTSNEACKAQVANGLNFTSVSGTRKSTDGDDASAISSFIIGSHKDENGEHGNQELKDEPNTSGSATSANFNNDYNSEDDDNADSDNSGKWLEKKSRRRTHSKGDRIKSEMQFDKKLYGSFLCPTCKARWGSSQSVLNKAQTCRYCKTEVHPYNQGPILSRKQLEMYKQDSASKKELGQNK</sequence>
<evidence type="ECO:0000259" key="7">
    <source>
        <dbReference type="PROSITE" id="PS50089"/>
    </source>
</evidence>
<evidence type="ECO:0000256" key="6">
    <source>
        <dbReference type="SAM" id="MobiDB-lite"/>
    </source>
</evidence>
<comment type="caution">
    <text evidence="8">The sequence shown here is derived from an EMBL/GenBank/DDBJ whole genome shotgun (WGS) entry which is preliminary data.</text>
</comment>
<feature type="coiled-coil region" evidence="5">
    <location>
        <begin position="89"/>
        <end position="179"/>
    </location>
</feature>
<keyword evidence="3" id="KW-0862">Zinc</keyword>
<dbReference type="Pfam" id="PF13445">
    <property type="entry name" value="zf-RING_UBOX"/>
    <property type="match status" value="1"/>
</dbReference>
<reference evidence="8 9" key="1">
    <citation type="submission" date="2024-08" db="EMBL/GenBank/DDBJ databases">
        <authorList>
            <person name="Cucini C."/>
            <person name="Frati F."/>
        </authorList>
    </citation>
    <scope>NUCLEOTIDE SEQUENCE [LARGE SCALE GENOMIC DNA]</scope>
</reference>